<accession>H3SE84</accession>
<dbReference type="PATRIC" id="fig|1131935.3.peg.1883"/>
<gene>
    <name evidence="2" type="ORF">PDENDC454_09175</name>
</gene>
<comment type="caution">
    <text evidence="2">The sequence shown here is derived from an EMBL/GenBank/DDBJ whole genome shotgun (WGS) entry which is preliminary data.</text>
</comment>
<feature type="region of interest" description="Disordered" evidence="1">
    <location>
        <begin position="47"/>
        <end position="66"/>
    </location>
</feature>
<evidence type="ECO:0000256" key="1">
    <source>
        <dbReference type="SAM" id="MobiDB-lite"/>
    </source>
</evidence>
<evidence type="ECO:0000313" key="3">
    <source>
        <dbReference type="Proteomes" id="UP000003900"/>
    </source>
</evidence>
<keyword evidence="3" id="KW-1185">Reference proteome</keyword>
<dbReference type="EMBL" id="AHKH01000018">
    <property type="protein sequence ID" value="EHQ62595.1"/>
    <property type="molecule type" value="Genomic_DNA"/>
</dbReference>
<protein>
    <submittedName>
        <fullName evidence="2">Uncharacterized protein</fullName>
    </submittedName>
</protein>
<organism evidence="2 3">
    <name type="scientific">Paenibacillus dendritiformis C454</name>
    <dbReference type="NCBI Taxonomy" id="1131935"/>
    <lineage>
        <taxon>Bacteria</taxon>
        <taxon>Bacillati</taxon>
        <taxon>Bacillota</taxon>
        <taxon>Bacilli</taxon>
        <taxon>Bacillales</taxon>
        <taxon>Paenibacillaceae</taxon>
        <taxon>Paenibacillus</taxon>
    </lineage>
</organism>
<dbReference type="AlphaFoldDB" id="H3SE84"/>
<dbReference type="STRING" id="1131935.PDENDC454_09175"/>
<evidence type="ECO:0000313" key="2">
    <source>
        <dbReference type="EMBL" id="EHQ62595.1"/>
    </source>
</evidence>
<name>H3SE84_9BACL</name>
<proteinExistence type="predicted"/>
<sequence length="66" mass="7214">MVEQMKKPSANDLAFNPSSVLRMINPFLQRSQSLGAADDDIREAGETACDVDLPVPGESIRHTSKQ</sequence>
<dbReference type="Proteomes" id="UP000003900">
    <property type="component" value="Unassembled WGS sequence"/>
</dbReference>
<reference evidence="2 3" key="1">
    <citation type="journal article" date="2012" name="J. Bacteriol.">
        <title>Genome Sequence of the Pattern-Forming Social Bacterium Paenibacillus dendritiformis C454 Chiral Morphotype.</title>
        <authorList>
            <person name="Sirota-Madi A."/>
            <person name="Olender T."/>
            <person name="Helman Y."/>
            <person name="Brainis I."/>
            <person name="Finkelshtein A."/>
            <person name="Roth D."/>
            <person name="Hagai E."/>
            <person name="Leshkowitz D."/>
            <person name="Brodsky L."/>
            <person name="Galatenko V."/>
            <person name="Nikolaev V."/>
            <person name="Gutnick D.L."/>
            <person name="Lancet D."/>
            <person name="Ben-Jacob E."/>
        </authorList>
    </citation>
    <scope>NUCLEOTIDE SEQUENCE [LARGE SCALE GENOMIC DNA]</scope>
    <source>
        <strain evidence="2 3">C454</strain>
    </source>
</reference>